<name>A0ACC6KA29_9PSED</name>
<proteinExistence type="predicted"/>
<organism evidence="1 2">
    <name type="scientific">Pseudomonas hunanensis</name>
    <dbReference type="NCBI Taxonomy" id="1247546"/>
    <lineage>
        <taxon>Bacteria</taxon>
        <taxon>Pseudomonadati</taxon>
        <taxon>Pseudomonadota</taxon>
        <taxon>Gammaproteobacteria</taxon>
        <taxon>Pseudomonadales</taxon>
        <taxon>Pseudomonadaceae</taxon>
        <taxon>Pseudomonas</taxon>
    </lineage>
</organism>
<keyword evidence="2" id="KW-1185">Reference proteome</keyword>
<keyword evidence="1" id="KW-0472">Membrane</keyword>
<dbReference type="EMBL" id="JAVDTH010000049">
    <property type="protein sequence ID" value="MDR6715348.1"/>
    <property type="molecule type" value="Genomic_DNA"/>
</dbReference>
<reference evidence="1" key="1">
    <citation type="submission" date="2023-07" db="EMBL/GenBank/DDBJ databases">
        <title>Sorghum-associated microbial communities from plants grown in Nebraska, USA.</title>
        <authorList>
            <person name="Schachtman D."/>
        </authorList>
    </citation>
    <scope>NUCLEOTIDE SEQUENCE</scope>
    <source>
        <strain evidence="1">BE56</strain>
    </source>
</reference>
<dbReference type="Proteomes" id="UP001259587">
    <property type="component" value="Unassembled WGS sequence"/>
</dbReference>
<sequence>MAVAEALDRGILEAAASWHVELRCTPDEATRAAHQSWLLSDPRHLQAWQRLARLQDKFEQVAPGIARPTLSSARAKRREVLKLMSLLLAAGGAGSLAWTGGGLPRLLADQRTAVGEHRSLRLADGSRLHLNTATAVDVRYDDRVRSLNLLSGEILVETARDGLSRPFVVHTAQGSIRALGTRFIVRSDADSSWVCVLEHAVEVRNQSLALSRVEAGQQLRFRADQLGMAQAVGAAPDAWTQDMLVVNDWRLADLVSELQRYRPGHLGCAADVGELRLSGAFHLGNTDTILENLATTLPIRIRHFSRFWTRVEAA</sequence>
<keyword evidence="1" id="KW-0812">Transmembrane</keyword>
<evidence type="ECO:0000313" key="2">
    <source>
        <dbReference type="Proteomes" id="UP001259587"/>
    </source>
</evidence>
<protein>
    <submittedName>
        <fullName evidence="1">Transmembrane sensor</fullName>
    </submittedName>
</protein>
<gene>
    <name evidence="1" type="ORF">J2W83_004992</name>
</gene>
<accession>A0ACC6KA29</accession>
<evidence type="ECO:0000313" key="1">
    <source>
        <dbReference type="EMBL" id="MDR6715348.1"/>
    </source>
</evidence>
<comment type="caution">
    <text evidence="1">The sequence shown here is derived from an EMBL/GenBank/DDBJ whole genome shotgun (WGS) entry which is preliminary data.</text>
</comment>